<dbReference type="InterPro" id="IPR000399">
    <property type="entry name" value="TPP-bd_CS"/>
</dbReference>
<dbReference type="GO" id="GO:0030976">
    <property type="term" value="F:thiamine pyrophosphate binding"/>
    <property type="evidence" value="ECO:0007669"/>
    <property type="project" value="InterPro"/>
</dbReference>
<dbReference type="GO" id="GO:0000287">
    <property type="term" value="F:magnesium ion binding"/>
    <property type="evidence" value="ECO:0007669"/>
    <property type="project" value="InterPro"/>
</dbReference>
<name>A0A1C1A770_9BACL</name>
<protein>
    <submittedName>
        <fullName evidence="8">Acetolactate synthase</fullName>
    </submittedName>
</protein>
<evidence type="ECO:0000259" key="7">
    <source>
        <dbReference type="Pfam" id="PF02776"/>
    </source>
</evidence>
<feature type="domain" description="Thiamine pyrophosphate enzyme N-terminal TPP-binding" evidence="7">
    <location>
        <begin position="4"/>
        <end position="108"/>
    </location>
</feature>
<dbReference type="PANTHER" id="PTHR18968">
    <property type="entry name" value="THIAMINE PYROPHOSPHATE ENZYMES"/>
    <property type="match status" value="1"/>
</dbReference>
<dbReference type="SUPFAM" id="SSF52467">
    <property type="entry name" value="DHS-like NAD/FAD-binding domain"/>
    <property type="match status" value="1"/>
</dbReference>
<evidence type="ECO:0000259" key="6">
    <source>
        <dbReference type="Pfam" id="PF02775"/>
    </source>
</evidence>
<dbReference type="InterPro" id="IPR012000">
    <property type="entry name" value="Thiamin_PyroP_enz_cen_dom"/>
</dbReference>
<dbReference type="InterPro" id="IPR012001">
    <property type="entry name" value="Thiamin_PyroP_enz_TPP-bd_dom"/>
</dbReference>
<dbReference type="OrthoDB" id="4494979at2"/>
<evidence type="ECO:0000256" key="2">
    <source>
        <dbReference type="ARBA" id="ARBA00007812"/>
    </source>
</evidence>
<dbReference type="PROSITE" id="PS00187">
    <property type="entry name" value="TPP_ENZYMES"/>
    <property type="match status" value="1"/>
</dbReference>
<dbReference type="SUPFAM" id="SSF52518">
    <property type="entry name" value="Thiamin diphosphate-binding fold (THDP-binding)"/>
    <property type="match status" value="2"/>
</dbReference>
<evidence type="ECO:0000256" key="1">
    <source>
        <dbReference type="ARBA" id="ARBA00001964"/>
    </source>
</evidence>
<comment type="cofactor">
    <cofactor evidence="1">
        <name>thiamine diphosphate</name>
        <dbReference type="ChEBI" id="CHEBI:58937"/>
    </cofactor>
</comment>
<evidence type="ECO:0000259" key="5">
    <source>
        <dbReference type="Pfam" id="PF00205"/>
    </source>
</evidence>
<dbReference type="Gene3D" id="3.40.50.970">
    <property type="match status" value="2"/>
</dbReference>
<reference evidence="9" key="1">
    <citation type="submission" date="2016-05" db="EMBL/GenBank/DDBJ databases">
        <title>Paenibacillus oryzae. sp. nov., isolated from the rice root.</title>
        <authorList>
            <person name="Zhang J."/>
            <person name="Zhang X."/>
        </authorList>
    </citation>
    <scope>NUCLEOTIDE SEQUENCE [LARGE SCALE GENOMIC DNA]</scope>
    <source>
        <strain evidence="9">KCTC13222</strain>
    </source>
</reference>
<dbReference type="InterPro" id="IPR011766">
    <property type="entry name" value="TPP_enzyme_TPP-bd"/>
</dbReference>
<dbReference type="InterPro" id="IPR029061">
    <property type="entry name" value="THDP-binding"/>
</dbReference>
<dbReference type="Gene3D" id="3.40.50.1220">
    <property type="entry name" value="TPP-binding domain"/>
    <property type="match status" value="1"/>
</dbReference>
<dbReference type="Pfam" id="PF02775">
    <property type="entry name" value="TPP_enzyme_C"/>
    <property type="match status" value="1"/>
</dbReference>
<dbReference type="STRING" id="512399.A8709_02650"/>
<dbReference type="InterPro" id="IPR045229">
    <property type="entry name" value="TPP_enz"/>
</dbReference>
<dbReference type="AlphaFoldDB" id="A0A1C1A770"/>
<dbReference type="Pfam" id="PF02776">
    <property type="entry name" value="TPP_enzyme_N"/>
    <property type="match status" value="1"/>
</dbReference>
<dbReference type="RefSeq" id="WP_065851120.1">
    <property type="nucleotide sequence ID" value="NZ_LYPC01000011.1"/>
</dbReference>
<comment type="caution">
    <text evidence="8">The sequence shown here is derived from an EMBL/GenBank/DDBJ whole genome shotgun (WGS) entry which is preliminary data.</text>
</comment>
<evidence type="ECO:0000313" key="8">
    <source>
        <dbReference type="EMBL" id="OCT16348.1"/>
    </source>
</evidence>
<dbReference type="GO" id="GO:0009097">
    <property type="term" value="P:isoleucine biosynthetic process"/>
    <property type="evidence" value="ECO:0007669"/>
    <property type="project" value="TreeGrafter"/>
</dbReference>
<sequence length="542" mass="58577">MKRISEILAIHFKKWGIDHVFGIPGKAVTALILDIANHDIHFVLAKHESGAGFEAAGYALMNNSLAVAIGTSGPGGTNLLTSAGQAKASHLPVLFITGHPSIHDSGKALGQDSTMFGTDIVKMFEPVTKFSARVERADTFQSYFQHALEKAYSGVKGPVHLSIAADVLAERIEEFEIDLPEIAYPVASNLDKCIDAINRPGRKVIFLGKGVHSSRAYREVKMLAEIFDIPVMTTPGGKGAFESNHHLSLGAFGLGGTVQASAYVECGLDFMIVIGTKLSDMTLAGLSPSLFPKKVIHFDMDRTFIGKSIPVDTLPILGDIKTNLSALFEKLNYKEIVKVPFEIRDYITEEPRLESKSPLLAAEAVQVMNTSLDPNSIIFGDDGSHTFYGIKYYDIKKPGTFYFDDVFGTMGHAIGYAVGAKLANPDAKIVCLTGDGCTFMHGSEISTAVNYGANVIFIVFNNGKIDMVDTGMTLNLGKAIGTVYKTILDVQKYAESMGALAFKCFTAEELKAAIEQAQQAQTTVVIEVMVDPFEIPPTTKRG</sequence>
<dbReference type="CDD" id="cd07035">
    <property type="entry name" value="TPP_PYR_POX_like"/>
    <property type="match status" value="1"/>
</dbReference>
<keyword evidence="9" id="KW-1185">Reference proteome</keyword>
<dbReference type="InterPro" id="IPR029035">
    <property type="entry name" value="DHS-like_NAD/FAD-binding_dom"/>
</dbReference>
<organism evidence="8 9">
    <name type="scientific">Paenibacillus pectinilyticus</name>
    <dbReference type="NCBI Taxonomy" id="512399"/>
    <lineage>
        <taxon>Bacteria</taxon>
        <taxon>Bacillati</taxon>
        <taxon>Bacillota</taxon>
        <taxon>Bacilli</taxon>
        <taxon>Bacillales</taxon>
        <taxon>Paenibacillaceae</taxon>
        <taxon>Paenibacillus</taxon>
    </lineage>
</organism>
<proteinExistence type="inferred from homology"/>
<keyword evidence="3 4" id="KW-0786">Thiamine pyrophosphate</keyword>
<accession>A0A1C1A770</accession>
<dbReference type="PANTHER" id="PTHR18968:SF13">
    <property type="entry name" value="ACETOLACTATE SYNTHASE CATALYTIC SUBUNIT, MITOCHONDRIAL"/>
    <property type="match status" value="1"/>
</dbReference>
<dbReference type="EMBL" id="LYPC01000011">
    <property type="protein sequence ID" value="OCT16348.1"/>
    <property type="molecule type" value="Genomic_DNA"/>
</dbReference>
<feature type="domain" description="Thiamine pyrophosphate enzyme TPP-binding" evidence="6">
    <location>
        <begin position="383"/>
        <end position="528"/>
    </location>
</feature>
<dbReference type="Pfam" id="PF00205">
    <property type="entry name" value="TPP_enzyme_M"/>
    <property type="match status" value="1"/>
</dbReference>
<dbReference type="GO" id="GO:0009099">
    <property type="term" value="P:L-valine biosynthetic process"/>
    <property type="evidence" value="ECO:0007669"/>
    <property type="project" value="TreeGrafter"/>
</dbReference>
<evidence type="ECO:0000256" key="3">
    <source>
        <dbReference type="ARBA" id="ARBA00023052"/>
    </source>
</evidence>
<evidence type="ECO:0000256" key="4">
    <source>
        <dbReference type="RuleBase" id="RU362132"/>
    </source>
</evidence>
<dbReference type="CDD" id="cd00568">
    <property type="entry name" value="TPP_enzymes"/>
    <property type="match status" value="1"/>
</dbReference>
<gene>
    <name evidence="8" type="ORF">A8709_02650</name>
</gene>
<dbReference type="GO" id="GO:0003984">
    <property type="term" value="F:acetolactate synthase activity"/>
    <property type="evidence" value="ECO:0007669"/>
    <property type="project" value="TreeGrafter"/>
</dbReference>
<evidence type="ECO:0000313" key="9">
    <source>
        <dbReference type="Proteomes" id="UP000093309"/>
    </source>
</evidence>
<dbReference type="Proteomes" id="UP000093309">
    <property type="component" value="Unassembled WGS sequence"/>
</dbReference>
<dbReference type="GO" id="GO:0050660">
    <property type="term" value="F:flavin adenine dinucleotide binding"/>
    <property type="evidence" value="ECO:0007669"/>
    <property type="project" value="TreeGrafter"/>
</dbReference>
<dbReference type="GO" id="GO:0005948">
    <property type="term" value="C:acetolactate synthase complex"/>
    <property type="evidence" value="ECO:0007669"/>
    <property type="project" value="TreeGrafter"/>
</dbReference>
<comment type="similarity">
    <text evidence="2 4">Belongs to the TPP enzyme family.</text>
</comment>
<feature type="domain" description="Thiamine pyrophosphate enzyme central" evidence="5">
    <location>
        <begin position="190"/>
        <end position="327"/>
    </location>
</feature>